<keyword evidence="11" id="KW-0328">Glycosyltransferase</keyword>
<keyword evidence="13 28" id="KW-0812">Transmembrane</keyword>
<evidence type="ECO:0000256" key="25">
    <source>
        <dbReference type="ARBA" id="ARBA00049902"/>
    </source>
</evidence>
<dbReference type="Pfam" id="PF00905">
    <property type="entry name" value="Transpeptidase"/>
    <property type="match status" value="1"/>
</dbReference>
<feature type="domain" description="Glycosyl transferase family 51" evidence="30">
    <location>
        <begin position="86"/>
        <end position="259"/>
    </location>
</feature>
<dbReference type="EC" id="2.4.99.28" evidence="24"/>
<dbReference type="GO" id="GO:0008658">
    <property type="term" value="F:penicillin binding"/>
    <property type="evidence" value="ECO:0007669"/>
    <property type="project" value="InterPro"/>
</dbReference>
<evidence type="ECO:0000256" key="11">
    <source>
        <dbReference type="ARBA" id="ARBA00022676"/>
    </source>
</evidence>
<name>A0A9D1IWP8_9FIRM</name>
<keyword evidence="9" id="KW-0121">Carboxypeptidase</keyword>
<keyword evidence="18 28" id="KW-1133">Transmembrane helix</keyword>
<comment type="catalytic activity">
    <reaction evidence="25">
        <text>[GlcNAc-(1-&gt;4)-Mur2Ac(oyl-L-Ala-gamma-D-Glu-L-Lys-D-Ala-D-Ala)](n)-di-trans,octa-cis-undecaprenyl diphosphate + beta-D-GlcNAc-(1-&gt;4)-Mur2Ac(oyl-L-Ala-gamma-D-Glu-L-Lys-D-Ala-D-Ala)-di-trans,octa-cis-undecaprenyl diphosphate = [GlcNAc-(1-&gt;4)-Mur2Ac(oyl-L-Ala-gamma-D-Glu-L-Lys-D-Ala-D-Ala)](n+1)-di-trans,octa-cis-undecaprenyl diphosphate + di-trans,octa-cis-undecaprenyl diphosphate + H(+)</text>
        <dbReference type="Rhea" id="RHEA:23708"/>
        <dbReference type="Rhea" id="RHEA-COMP:9602"/>
        <dbReference type="Rhea" id="RHEA-COMP:9603"/>
        <dbReference type="ChEBI" id="CHEBI:15378"/>
        <dbReference type="ChEBI" id="CHEBI:58405"/>
        <dbReference type="ChEBI" id="CHEBI:60033"/>
        <dbReference type="ChEBI" id="CHEBI:78435"/>
        <dbReference type="EC" id="2.4.99.28"/>
    </reaction>
</comment>
<sequence>MAKWQKNPDQEGRQPSRARRVWGWIGKIFGTLLLTGFLALLIFACIFAVYIKNDLSQQMDFSVEGFALDQTSVIYYQDRETGEWKELKKLYESENRVWVGIEDIPTNLKNACIAIEDKRFLDHDGVDWLRTIRASLNMFFGSQTPYGASTITQQLIKNLTHEDEVTVRRKLVEIFRALDYEKDHSKDDILEAYLNIIPLGEGCYGVQAAAEVYFGKDVEDLSLAECASLIGITNNPSRYDPYINPEANKERQELILGEMLDQGYISQSEYDAAVAEELILNNTSGEDDGSGVYFTYFEDQVINEVVRDLMEKTGYEYSIALKMLQTGGYKIYCTIDPEVQAQVDQIYEDLSNIPETASSQQLQSAIVVTDNETGDVVALAGGVGEKVGSLILNRATQSYLSPGSTIKPLSVFAPALEMGLITPSSVYDDTPYQFTDTASWPKNSDSTYRGLVSINDAMCYSLNTVAVKLVAEMGAETSFNFARDKMGLTTLVSEYETASGTVLSDIDLAPLAMGGLTQGVTVRDMAEAYTAFPNNGLYREGRTYTRVLDANDKVVLDNTQDSWVAMSQKTAWYSTYMMMNTVAYGTGTGAQLSNMQVAGKTGTTTSDYDRWFAGYTPYYSAVVWCGYDDPEEVVLTDTTENPAVSLWQKVMEGIHADLPYAEFDKPTDVVTLEYCRDSGLLATEACRSDPRGDRTVSGELFLEDAPTENCNVHAMVDICGASDHVANEYCAQVPGNHIYQVGLLDIERGFPTSGIVVEDQGYVYASKPLPVGYYDPVSPMVDSINLECYIHSADDIPKEEEEEETDNPEDGGNQGTDQDFNWGDFIDGILNSGSNG</sequence>
<keyword evidence="14" id="KW-0378">Hydrolase</keyword>
<evidence type="ECO:0000256" key="7">
    <source>
        <dbReference type="ARBA" id="ARBA00018638"/>
    </source>
</evidence>
<evidence type="ECO:0000259" key="30">
    <source>
        <dbReference type="Pfam" id="PF00912"/>
    </source>
</evidence>
<evidence type="ECO:0000256" key="10">
    <source>
        <dbReference type="ARBA" id="ARBA00022670"/>
    </source>
</evidence>
<evidence type="ECO:0000256" key="26">
    <source>
        <dbReference type="ARBA" id="ARBA00060592"/>
    </source>
</evidence>
<dbReference type="GO" id="GO:0046677">
    <property type="term" value="P:response to antibiotic"/>
    <property type="evidence" value="ECO:0007669"/>
    <property type="project" value="UniProtKB-KW"/>
</dbReference>
<dbReference type="Pfam" id="PF00912">
    <property type="entry name" value="Transgly"/>
    <property type="match status" value="1"/>
</dbReference>
<dbReference type="GO" id="GO:0005886">
    <property type="term" value="C:plasma membrane"/>
    <property type="evidence" value="ECO:0007669"/>
    <property type="project" value="UniProtKB-SubCell"/>
</dbReference>
<dbReference type="Gene3D" id="1.10.3810.10">
    <property type="entry name" value="Biosynthetic peptidoglycan transglycosylase-like"/>
    <property type="match status" value="1"/>
</dbReference>
<evidence type="ECO:0000256" key="4">
    <source>
        <dbReference type="ARBA" id="ARBA00007090"/>
    </source>
</evidence>
<keyword evidence="22" id="KW-0961">Cell wall biogenesis/degradation</keyword>
<evidence type="ECO:0000256" key="8">
    <source>
        <dbReference type="ARBA" id="ARBA00022475"/>
    </source>
</evidence>
<dbReference type="GO" id="GO:0009002">
    <property type="term" value="F:serine-type D-Ala-D-Ala carboxypeptidase activity"/>
    <property type="evidence" value="ECO:0007669"/>
    <property type="project" value="UniProtKB-EC"/>
</dbReference>
<comment type="pathway">
    <text evidence="26">Glycan biosynthesis.</text>
</comment>
<proteinExistence type="inferred from homology"/>
<dbReference type="InterPro" id="IPR050396">
    <property type="entry name" value="Glycosyltr_51/Transpeptidase"/>
</dbReference>
<evidence type="ECO:0000256" key="27">
    <source>
        <dbReference type="SAM" id="MobiDB-lite"/>
    </source>
</evidence>
<evidence type="ECO:0000256" key="19">
    <source>
        <dbReference type="ARBA" id="ARBA00023136"/>
    </source>
</evidence>
<evidence type="ECO:0000256" key="21">
    <source>
        <dbReference type="ARBA" id="ARBA00023268"/>
    </source>
</evidence>
<keyword evidence="8" id="KW-1003">Cell membrane</keyword>
<dbReference type="InterPro" id="IPR023346">
    <property type="entry name" value="Lysozyme-like_dom_sf"/>
</dbReference>
<reference evidence="31" key="2">
    <citation type="journal article" date="2021" name="PeerJ">
        <title>Extensive microbial diversity within the chicken gut microbiome revealed by metagenomics and culture.</title>
        <authorList>
            <person name="Gilroy R."/>
            <person name="Ravi A."/>
            <person name="Getino M."/>
            <person name="Pursley I."/>
            <person name="Horton D.L."/>
            <person name="Alikhan N.F."/>
            <person name="Baker D."/>
            <person name="Gharbi K."/>
            <person name="Hall N."/>
            <person name="Watson M."/>
            <person name="Adriaenssens E.M."/>
            <person name="Foster-Nyarko E."/>
            <person name="Jarju S."/>
            <person name="Secka A."/>
            <person name="Antonio M."/>
            <person name="Oren A."/>
            <person name="Chaudhuri R.R."/>
            <person name="La Ragione R."/>
            <person name="Hildebrand F."/>
            <person name="Pallen M.J."/>
        </authorList>
    </citation>
    <scope>NUCLEOTIDE SEQUENCE</scope>
    <source>
        <strain evidence="31">ChiBcec15-4380</strain>
    </source>
</reference>
<dbReference type="GO" id="GO:0008360">
    <property type="term" value="P:regulation of cell shape"/>
    <property type="evidence" value="ECO:0007669"/>
    <property type="project" value="UniProtKB-KW"/>
</dbReference>
<evidence type="ECO:0000256" key="28">
    <source>
        <dbReference type="SAM" id="Phobius"/>
    </source>
</evidence>
<keyword evidence="10" id="KW-0645">Protease</keyword>
<dbReference type="SUPFAM" id="SSF53955">
    <property type="entry name" value="Lysozyme-like"/>
    <property type="match status" value="1"/>
</dbReference>
<evidence type="ECO:0000256" key="5">
    <source>
        <dbReference type="ARBA" id="ARBA00007739"/>
    </source>
</evidence>
<evidence type="ECO:0000256" key="6">
    <source>
        <dbReference type="ARBA" id="ARBA00012448"/>
    </source>
</evidence>
<keyword evidence="19 28" id="KW-0472">Membrane</keyword>
<evidence type="ECO:0000256" key="24">
    <source>
        <dbReference type="ARBA" id="ARBA00044770"/>
    </source>
</evidence>
<accession>A0A9D1IWP8</accession>
<dbReference type="GO" id="GO:0006508">
    <property type="term" value="P:proteolysis"/>
    <property type="evidence" value="ECO:0007669"/>
    <property type="project" value="UniProtKB-KW"/>
</dbReference>
<dbReference type="InterPro" id="IPR001460">
    <property type="entry name" value="PCN-bd_Tpept"/>
</dbReference>
<feature type="transmembrane region" description="Helical" evidence="28">
    <location>
        <begin position="21"/>
        <end position="51"/>
    </location>
</feature>
<evidence type="ECO:0000256" key="17">
    <source>
        <dbReference type="ARBA" id="ARBA00022984"/>
    </source>
</evidence>
<keyword evidence="12" id="KW-0808">Transferase</keyword>
<comment type="subcellular location">
    <subcellularLocation>
        <location evidence="2">Cell membrane</location>
        <topology evidence="2">Single-pass type II membrane protein</topology>
    </subcellularLocation>
</comment>
<dbReference type="InterPro" id="IPR036950">
    <property type="entry name" value="PBP_transglycosylase"/>
</dbReference>
<comment type="similarity">
    <text evidence="4">In the C-terminal section; belongs to the transpeptidase family.</text>
</comment>
<dbReference type="GO" id="GO:0071555">
    <property type="term" value="P:cell wall organization"/>
    <property type="evidence" value="ECO:0007669"/>
    <property type="project" value="UniProtKB-KW"/>
</dbReference>
<dbReference type="NCBIfam" id="TIGR02074">
    <property type="entry name" value="PBP_1a_fam"/>
    <property type="match status" value="1"/>
</dbReference>
<dbReference type="EC" id="3.4.16.4" evidence="6"/>
<protein>
    <recommendedName>
        <fullName evidence="7">Penicillin-binding protein 1A</fullName>
        <ecNumber evidence="24">2.4.99.28</ecNumber>
        <ecNumber evidence="6">3.4.16.4</ecNumber>
    </recommendedName>
</protein>
<dbReference type="GO" id="GO:0009252">
    <property type="term" value="P:peptidoglycan biosynthetic process"/>
    <property type="evidence" value="ECO:0007669"/>
    <property type="project" value="UniProtKB-KW"/>
</dbReference>
<feature type="domain" description="Penicillin-binding protein transpeptidase" evidence="29">
    <location>
        <begin position="365"/>
        <end position="620"/>
    </location>
</feature>
<evidence type="ECO:0000256" key="23">
    <source>
        <dbReference type="ARBA" id="ARBA00034000"/>
    </source>
</evidence>
<organism evidence="31 32">
    <name type="scientific">Candidatus Avoscillospira avicola</name>
    <dbReference type="NCBI Taxonomy" id="2840706"/>
    <lineage>
        <taxon>Bacteria</taxon>
        <taxon>Bacillati</taxon>
        <taxon>Bacillota</taxon>
        <taxon>Clostridia</taxon>
        <taxon>Eubacteriales</taxon>
        <taxon>Oscillospiraceae</taxon>
        <taxon>Oscillospiraceae incertae sedis</taxon>
        <taxon>Candidatus Avoscillospira</taxon>
    </lineage>
</organism>
<keyword evidence="21" id="KW-0511">Multifunctional enzyme</keyword>
<feature type="region of interest" description="Disordered" evidence="27">
    <location>
        <begin position="797"/>
        <end position="836"/>
    </location>
</feature>
<comment type="pathway">
    <text evidence="3">Cell wall biogenesis; peptidoglycan biosynthesis.</text>
</comment>
<dbReference type="GO" id="GO:0030288">
    <property type="term" value="C:outer membrane-bounded periplasmic space"/>
    <property type="evidence" value="ECO:0007669"/>
    <property type="project" value="TreeGrafter"/>
</dbReference>
<evidence type="ECO:0000256" key="1">
    <source>
        <dbReference type="ARBA" id="ARBA00002624"/>
    </source>
</evidence>
<evidence type="ECO:0000256" key="9">
    <source>
        <dbReference type="ARBA" id="ARBA00022645"/>
    </source>
</evidence>
<evidence type="ECO:0000256" key="15">
    <source>
        <dbReference type="ARBA" id="ARBA00022960"/>
    </source>
</evidence>
<dbReference type="SUPFAM" id="SSF56601">
    <property type="entry name" value="beta-lactamase/transpeptidase-like"/>
    <property type="match status" value="1"/>
</dbReference>
<dbReference type="PANTHER" id="PTHR32282:SF11">
    <property type="entry name" value="PENICILLIN-BINDING PROTEIN 1B"/>
    <property type="match status" value="1"/>
</dbReference>
<dbReference type="InterPro" id="IPR001264">
    <property type="entry name" value="Glyco_trans_51"/>
</dbReference>
<evidence type="ECO:0000256" key="3">
    <source>
        <dbReference type="ARBA" id="ARBA00004752"/>
    </source>
</evidence>
<feature type="compositionally biased region" description="Acidic residues" evidence="27">
    <location>
        <begin position="797"/>
        <end position="809"/>
    </location>
</feature>
<comment type="catalytic activity">
    <reaction evidence="23">
        <text>Preferential cleavage: (Ac)2-L-Lys-D-Ala-|-D-Ala. Also transpeptidation of peptidyl-alanyl moieties that are N-acyl substituents of D-alanine.</text>
        <dbReference type="EC" id="3.4.16.4"/>
    </reaction>
</comment>
<dbReference type="Gene3D" id="3.40.710.10">
    <property type="entry name" value="DD-peptidase/beta-lactamase superfamily"/>
    <property type="match status" value="1"/>
</dbReference>
<evidence type="ECO:0000313" key="32">
    <source>
        <dbReference type="Proteomes" id="UP000824239"/>
    </source>
</evidence>
<dbReference type="InterPro" id="IPR012338">
    <property type="entry name" value="Beta-lactam/transpept-like"/>
</dbReference>
<dbReference type="FunFam" id="1.10.3810.10:FF:000001">
    <property type="entry name" value="Penicillin-binding protein 1A"/>
    <property type="match status" value="1"/>
</dbReference>
<evidence type="ECO:0000256" key="2">
    <source>
        <dbReference type="ARBA" id="ARBA00004401"/>
    </source>
</evidence>
<dbReference type="PANTHER" id="PTHR32282">
    <property type="entry name" value="BINDING PROTEIN TRANSPEPTIDASE, PUTATIVE-RELATED"/>
    <property type="match status" value="1"/>
</dbReference>
<keyword evidence="15" id="KW-0133">Cell shape</keyword>
<evidence type="ECO:0000256" key="14">
    <source>
        <dbReference type="ARBA" id="ARBA00022801"/>
    </source>
</evidence>
<dbReference type="Proteomes" id="UP000824239">
    <property type="component" value="Unassembled WGS sequence"/>
</dbReference>
<gene>
    <name evidence="31" type="ORF">IAA53_05250</name>
</gene>
<dbReference type="AlphaFoldDB" id="A0A9D1IWP8"/>
<dbReference type="EMBL" id="DVHE01000043">
    <property type="protein sequence ID" value="HIR50677.1"/>
    <property type="molecule type" value="Genomic_DNA"/>
</dbReference>
<evidence type="ECO:0000256" key="16">
    <source>
        <dbReference type="ARBA" id="ARBA00022968"/>
    </source>
</evidence>
<evidence type="ECO:0000256" key="12">
    <source>
        <dbReference type="ARBA" id="ARBA00022679"/>
    </source>
</evidence>
<keyword evidence="17" id="KW-0573">Peptidoglycan synthesis</keyword>
<evidence type="ECO:0000256" key="20">
    <source>
        <dbReference type="ARBA" id="ARBA00023251"/>
    </source>
</evidence>
<dbReference type="GO" id="GO:0008955">
    <property type="term" value="F:peptidoglycan glycosyltransferase activity"/>
    <property type="evidence" value="ECO:0007669"/>
    <property type="project" value="UniProtKB-EC"/>
</dbReference>
<keyword evidence="20" id="KW-0046">Antibiotic resistance</keyword>
<comment type="function">
    <text evidence="1">Cell wall formation. Synthesis of cross-linked peptidoglycan from the lipid intermediates. The enzyme has a penicillin-insensitive transglycosylase N-terminal domain (formation of linear glycan strands) and a penicillin-sensitive transpeptidase C-terminal domain (cross-linking of the peptide subunits).</text>
</comment>
<evidence type="ECO:0000259" key="29">
    <source>
        <dbReference type="Pfam" id="PF00905"/>
    </source>
</evidence>
<evidence type="ECO:0000313" key="31">
    <source>
        <dbReference type="EMBL" id="HIR50677.1"/>
    </source>
</evidence>
<keyword evidence="16" id="KW-0735">Signal-anchor</keyword>
<evidence type="ECO:0000256" key="22">
    <source>
        <dbReference type="ARBA" id="ARBA00023316"/>
    </source>
</evidence>
<evidence type="ECO:0000256" key="18">
    <source>
        <dbReference type="ARBA" id="ARBA00022989"/>
    </source>
</evidence>
<reference evidence="31" key="1">
    <citation type="submission" date="2020-10" db="EMBL/GenBank/DDBJ databases">
        <authorList>
            <person name="Gilroy R."/>
        </authorList>
    </citation>
    <scope>NUCLEOTIDE SEQUENCE</scope>
    <source>
        <strain evidence="31">ChiBcec15-4380</strain>
    </source>
</reference>
<evidence type="ECO:0000256" key="13">
    <source>
        <dbReference type="ARBA" id="ARBA00022692"/>
    </source>
</evidence>
<comment type="caution">
    <text evidence="31">The sequence shown here is derived from an EMBL/GenBank/DDBJ whole genome shotgun (WGS) entry which is preliminary data.</text>
</comment>
<comment type="similarity">
    <text evidence="5">In the N-terminal section; belongs to the glycosyltransferase 51 family.</text>
</comment>